<feature type="domain" description="HTH luxR-type" evidence="5">
    <location>
        <begin position="148"/>
        <end position="175"/>
    </location>
</feature>
<proteinExistence type="inferred from homology"/>
<dbReference type="Pfam" id="PF04542">
    <property type="entry name" value="Sigma70_r2"/>
    <property type="match status" value="1"/>
</dbReference>
<dbReference type="HOGENOM" id="CLU_047691_4_1_10"/>
<dbReference type="InterPro" id="IPR007627">
    <property type="entry name" value="RNA_pol_sigma70_r2"/>
</dbReference>
<accession>H8KXK1</accession>
<sequence length="189" mass="21904">MFNQNSSSSEDSLLLNQIKGGNKAAFDSLYQKYWKQAFNSAYKRLNDSDRAQDVIQDVFTQLWIRREEIEIENIGAYLHIAVRNKVFNLIDKEERYTAMPDLIFQLENAVDRADAKLLHRELIEALEALIATLPLQQQTIFRLRHYEGLTTAEIASKLQISPKTVRNLLGRSLAKLRKSIFLILLFSFL</sequence>
<keyword evidence="7" id="KW-1185">Reference proteome</keyword>
<dbReference type="Gene3D" id="1.10.1740.10">
    <property type="match status" value="1"/>
</dbReference>
<dbReference type="InterPro" id="IPR000792">
    <property type="entry name" value="Tscrpt_reg_LuxR_C"/>
</dbReference>
<evidence type="ECO:0000256" key="2">
    <source>
        <dbReference type="ARBA" id="ARBA00023015"/>
    </source>
</evidence>
<gene>
    <name evidence="6" type="ordered locus">Solca_0143</name>
</gene>
<dbReference type="GO" id="GO:0006352">
    <property type="term" value="P:DNA-templated transcription initiation"/>
    <property type="evidence" value="ECO:0007669"/>
    <property type="project" value="InterPro"/>
</dbReference>
<organism evidence="6 7">
    <name type="scientific">Solitalea canadensis (strain ATCC 29591 / DSM 3403 / JCM 21819 / LMG 8368 / NBRC 15130 / NCIMB 12057 / USAM 9D)</name>
    <name type="common">Flexibacter canadensis</name>
    <dbReference type="NCBI Taxonomy" id="929556"/>
    <lineage>
        <taxon>Bacteria</taxon>
        <taxon>Pseudomonadati</taxon>
        <taxon>Bacteroidota</taxon>
        <taxon>Sphingobacteriia</taxon>
        <taxon>Sphingobacteriales</taxon>
        <taxon>Sphingobacteriaceae</taxon>
        <taxon>Solitalea</taxon>
    </lineage>
</organism>
<dbReference type="SUPFAM" id="SSF88946">
    <property type="entry name" value="Sigma2 domain of RNA polymerase sigma factors"/>
    <property type="match status" value="1"/>
</dbReference>
<dbReference type="InterPro" id="IPR036388">
    <property type="entry name" value="WH-like_DNA-bd_sf"/>
</dbReference>
<reference evidence="6" key="1">
    <citation type="submission" date="2012-02" db="EMBL/GenBank/DDBJ databases">
        <title>The complete genome of Solitalea canadensis DSM 3403.</title>
        <authorList>
            <consortium name="US DOE Joint Genome Institute (JGI-PGF)"/>
            <person name="Lucas S."/>
            <person name="Copeland A."/>
            <person name="Lapidus A."/>
            <person name="Glavina del Rio T."/>
            <person name="Dalin E."/>
            <person name="Tice H."/>
            <person name="Bruce D."/>
            <person name="Goodwin L."/>
            <person name="Pitluck S."/>
            <person name="Peters L."/>
            <person name="Ovchinnikova G."/>
            <person name="Lu M."/>
            <person name="Kyrpides N."/>
            <person name="Mavromatis K."/>
            <person name="Ivanova N."/>
            <person name="Brettin T."/>
            <person name="Detter J.C."/>
            <person name="Han C."/>
            <person name="Larimer F."/>
            <person name="Land M."/>
            <person name="Hauser L."/>
            <person name="Markowitz V."/>
            <person name="Cheng J.-F."/>
            <person name="Hugenholtz P."/>
            <person name="Woyke T."/>
            <person name="Wu D."/>
            <person name="Spring S."/>
            <person name="Schroeder M."/>
            <person name="Kopitz M."/>
            <person name="Brambilla E."/>
            <person name="Klenk H.-P."/>
            <person name="Eisen J.A."/>
        </authorList>
    </citation>
    <scope>NUCLEOTIDE SEQUENCE</scope>
    <source>
        <strain evidence="6">DSM 3403</strain>
    </source>
</reference>
<dbReference type="Gene3D" id="1.10.10.10">
    <property type="entry name" value="Winged helix-like DNA-binding domain superfamily/Winged helix DNA-binding domain"/>
    <property type="match status" value="1"/>
</dbReference>
<name>H8KXK1_SOLCM</name>
<dbReference type="PANTHER" id="PTHR43133:SF46">
    <property type="entry name" value="RNA POLYMERASE SIGMA-70 FACTOR ECF SUBFAMILY"/>
    <property type="match status" value="1"/>
</dbReference>
<dbReference type="InterPro" id="IPR013249">
    <property type="entry name" value="RNA_pol_sigma70_r4_t2"/>
</dbReference>
<dbReference type="NCBIfam" id="TIGR02937">
    <property type="entry name" value="sigma70-ECF"/>
    <property type="match status" value="1"/>
</dbReference>
<evidence type="ECO:0000313" key="6">
    <source>
        <dbReference type="EMBL" id="AFD05297.1"/>
    </source>
</evidence>
<evidence type="ECO:0000256" key="3">
    <source>
        <dbReference type="ARBA" id="ARBA00023082"/>
    </source>
</evidence>
<dbReference type="EMBL" id="CP003349">
    <property type="protein sequence ID" value="AFD05297.1"/>
    <property type="molecule type" value="Genomic_DNA"/>
</dbReference>
<dbReference type="PANTHER" id="PTHR43133">
    <property type="entry name" value="RNA POLYMERASE ECF-TYPE SIGMA FACTO"/>
    <property type="match status" value="1"/>
</dbReference>
<dbReference type="STRING" id="929556.Solca_0143"/>
<dbReference type="eggNOG" id="COG1595">
    <property type="taxonomic scope" value="Bacteria"/>
</dbReference>
<dbReference type="InterPro" id="IPR014284">
    <property type="entry name" value="RNA_pol_sigma-70_dom"/>
</dbReference>
<dbReference type="OrthoDB" id="679904at2"/>
<dbReference type="Proteomes" id="UP000007590">
    <property type="component" value="Chromosome"/>
</dbReference>
<dbReference type="CDD" id="cd06171">
    <property type="entry name" value="Sigma70_r4"/>
    <property type="match status" value="1"/>
</dbReference>
<evidence type="ECO:0000256" key="4">
    <source>
        <dbReference type="ARBA" id="ARBA00023163"/>
    </source>
</evidence>
<dbReference type="InterPro" id="IPR039425">
    <property type="entry name" value="RNA_pol_sigma-70-like"/>
</dbReference>
<keyword evidence="2" id="KW-0805">Transcription regulation</keyword>
<dbReference type="RefSeq" id="WP_014678525.1">
    <property type="nucleotide sequence ID" value="NC_017770.1"/>
</dbReference>
<dbReference type="KEGG" id="scn:Solca_0143"/>
<protein>
    <submittedName>
        <fullName evidence="6">RNA polymerase sigma-70 factor, Bacteroides expansion family 1</fullName>
    </submittedName>
</protein>
<dbReference type="InterPro" id="IPR013325">
    <property type="entry name" value="RNA_pol_sigma_r2"/>
</dbReference>
<dbReference type="GO" id="GO:0003677">
    <property type="term" value="F:DNA binding"/>
    <property type="evidence" value="ECO:0007669"/>
    <property type="project" value="InterPro"/>
</dbReference>
<dbReference type="SUPFAM" id="SSF88659">
    <property type="entry name" value="Sigma3 and sigma4 domains of RNA polymerase sigma factors"/>
    <property type="match status" value="1"/>
</dbReference>
<keyword evidence="3" id="KW-0731">Sigma factor</keyword>
<keyword evidence="4" id="KW-0804">Transcription</keyword>
<evidence type="ECO:0000256" key="1">
    <source>
        <dbReference type="ARBA" id="ARBA00010641"/>
    </source>
</evidence>
<comment type="similarity">
    <text evidence="1">Belongs to the sigma-70 factor family. ECF subfamily.</text>
</comment>
<dbReference type="AlphaFoldDB" id="H8KXK1"/>
<dbReference type="InterPro" id="IPR013324">
    <property type="entry name" value="RNA_pol_sigma_r3/r4-like"/>
</dbReference>
<dbReference type="InterPro" id="IPR014327">
    <property type="entry name" value="RNA_pol_sigma70_bacteroid"/>
</dbReference>
<dbReference type="PROSITE" id="PS00622">
    <property type="entry name" value="HTH_LUXR_1"/>
    <property type="match status" value="1"/>
</dbReference>
<dbReference type="GO" id="GO:0016987">
    <property type="term" value="F:sigma factor activity"/>
    <property type="evidence" value="ECO:0007669"/>
    <property type="project" value="UniProtKB-KW"/>
</dbReference>
<dbReference type="NCBIfam" id="TIGR02985">
    <property type="entry name" value="Sig70_bacteroi1"/>
    <property type="match status" value="1"/>
</dbReference>
<evidence type="ECO:0000259" key="5">
    <source>
        <dbReference type="PROSITE" id="PS00622"/>
    </source>
</evidence>
<evidence type="ECO:0000313" key="7">
    <source>
        <dbReference type="Proteomes" id="UP000007590"/>
    </source>
</evidence>
<dbReference type="Pfam" id="PF08281">
    <property type="entry name" value="Sigma70_r4_2"/>
    <property type="match status" value="1"/>
</dbReference>